<evidence type="ECO:0000313" key="5">
    <source>
        <dbReference type="Proteomes" id="UP000182128"/>
    </source>
</evidence>
<evidence type="ECO:0000313" key="4">
    <source>
        <dbReference type="EMBL" id="SBO29527.1"/>
    </source>
</evidence>
<protein>
    <submittedName>
        <fullName evidence="4">Ribonucleotide reductase small subunit, putative</fullName>
    </submittedName>
</protein>
<dbReference type="InterPro" id="IPR000358">
    <property type="entry name" value="RNR_small_fam"/>
</dbReference>
<accession>A0A193R5N7</accession>
<dbReference type="Pfam" id="PF00268">
    <property type="entry name" value="Ribonuc_red_sm"/>
    <property type="match status" value="1"/>
</dbReference>
<gene>
    <name evidence="3" type="ORF">PKNA1_C2_0815900</name>
    <name evidence="4" type="ORF">PKNA1_H1_0815900</name>
</gene>
<dbReference type="InterPro" id="IPR012348">
    <property type="entry name" value="RNR-like"/>
</dbReference>
<keyword evidence="2" id="KW-0472">Membrane</keyword>
<dbReference type="GO" id="GO:0009263">
    <property type="term" value="P:deoxyribonucleotide biosynthetic process"/>
    <property type="evidence" value="ECO:0007669"/>
    <property type="project" value="InterPro"/>
</dbReference>
<organism evidence="4 6">
    <name type="scientific">Plasmodium knowlesi (strain H)</name>
    <dbReference type="NCBI Taxonomy" id="5851"/>
    <lineage>
        <taxon>Eukaryota</taxon>
        <taxon>Sar</taxon>
        <taxon>Alveolata</taxon>
        <taxon>Apicomplexa</taxon>
        <taxon>Aconoidasida</taxon>
        <taxon>Haemosporida</taxon>
        <taxon>Plasmodiidae</taxon>
        <taxon>Plasmodium</taxon>
        <taxon>Plasmodium (Plasmodium)</taxon>
    </lineage>
</organism>
<keyword evidence="2" id="KW-1133">Transmembrane helix</keyword>
<dbReference type="InterPro" id="IPR009078">
    <property type="entry name" value="Ferritin-like_SF"/>
</dbReference>
<evidence type="ECO:0000256" key="2">
    <source>
        <dbReference type="SAM" id="Phobius"/>
    </source>
</evidence>
<comment type="similarity">
    <text evidence="1">Belongs to the ribonucleoside diphosphate reductase small chain family.</text>
</comment>
<dbReference type="InterPro" id="IPR033909">
    <property type="entry name" value="RNR_small"/>
</dbReference>
<reference evidence="5 6" key="1">
    <citation type="submission" date="2016-05" db="EMBL/GenBank/DDBJ databases">
        <authorList>
            <person name="Sharaf H."/>
        </authorList>
    </citation>
    <scope>NUCLEOTIDE SEQUENCE [LARGE SCALE GENOMIC DNA]</scope>
    <source>
        <strain evidence="5 6">H</strain>
    </source>
</reference>
<dbReference type="GO" id="GO:0016491">
    <property type="term" value="F:oxidoreductase activity"/>
    <property type="evidence" value="ECO:0007669"/>
    <property type="project" value="InterPro"/>
</dbReference>
<evidence type="ECO:0000256" key="1">
    <source>
        <dbReference type="ARBA" id="ARBA00009303"/>
    </source>
</evidence>
<dbReference type="Gene3D" id="1.10.620.20">
    <property type="entry name" value="Ribonucleotide Reductase, subunit A"/>
    <property type="match status" value="1"/>
</dbReference>
<dbReference type="AlphaFoldDB" id="A0A193R5N7"/>
<dbReference type="Proteomes" id="UP000182128">
    <property type="component" value="Unassembled WGS sequence"/>
</dbReference>
<dbReference type="PANTHER" id="PTHR23409:SF18">
    <property type="entry name" value="RIBONUCLEOSIDE-DIPHOSPHATE REDUCTASE SUBUNIT M2"/>
    <property type="match status" value="1"/>
</dbReference>
<dbReference type="FunFam" id="1.10.620.20:FF:000007">
    <property type="entry name" value="Ribonucleotide reductase small subunit,putative"/>
    <property type="match status" value="1"/>
</dbReference>
<dbReference type="PANTHER" id="PTHR23409">
    <property type="entry name" value="RIBONUCLEOSIDE-DIPHOSPHATE REDUCTASE SMALL CHAIN"/>
    <property type="match status" value="1"/>
</dbReference>
<proteinExistence type="inferred from homology"/>
<feature type="transmembrane region" description="Helical" evidence="2">
    <location>
        <begin position="339"/>
        <end position="361"/>
    </location>
</feature>
<evidence type="ECO:0000313" key="6">
    <source>
        <dbReference type="Proteomes" id="UP000182142"/>
    </source>
</evidence>
<dbReference type="Proteomes" id="UP000182142">
    <property type="component" value="Unassembled WGS sequence"/>
</dbReference>
<dbReference type="EMBL" id="CWHR02000030">
    <property type="protein sequence ID" value="SBO29527.1"/>
    <property type="molecule type" value="Genomic_DNA"/>
</dbReference>
<evidence type="ECO:0000313" key="3">
    <source>
        <dbReference type="EMBL" id="SBO22411.1"/>
    </source>
</evidence>
<sequence>MDKEHYHDQEVLLDAQNNDDILKENQFRWVMFPIKYKTFWSYYKEVESLFWTAEDYNFDKDKKFLESIDKNMLVKLFELICFYSLKDLHVYEEQALITSKMLDIIQIPEGRAFYGFQMCMENIHDEVYACIFETYIPDAKQKRTIINKVIQLDSVLKKQKWLTELFETNIPFYNKLVLIYISKVLFNGTLNILIGYCKENSILPCLCNVHEKIHRDEYLHGDFSVMCCNHLNNKLKYERLLDYFKMAVKLEYQFAIEMLDLSVLKIKKEQVKSFLEYLADTMLVNLKHPKYFNSKYPFTWPEFNKVNHVFLFSYLGILHAMGSGGQPDFVTVFFGIICYYYFFFYFVILYIYIFFSMQIVVSENQKTESVKKAEDIYGERQIVLDEDF</sequence>
<dbReference type="SUPFAM" id="SSF47240">
    <property type="entry name" value="Ferritin-like"/>
    <property type="match status" value="1"/>
</dbReference>
<reference evidence="4" key="2">
    <citation type="submission" date="2016-05" db="EMBL/GenBank/DDBJ databases">
        <authorList>
            <person name="Lavstsen T."/>
            <person name="Jespersen J.S."/>
        </authorList>
    </citation>
    <scope>NUCLEOTIDE SEQUENCE [LARGE SCALE GENOMIC DNA]</scope>
</reference>
<keyword evidence="2" id="KW-0812">Transmembrane</keyword>
<dbReference type="EMBL" id="CWHQ02000005">
    <property type="protein sequence ID" value="SBO22411.1"/>
    <property type="molecule type" value="Genomic_DNA"/>
</dbReference>
<name>A0A193R5N7_PLAKH</name>
<dbReference type="CDD" id="cd01049">
    <property type="entry name" value="RNRR2"/>
    <property type="match status" value="1"/>
</dbReference>